<name>Q0V5F2_PHANO</name>
<evidence type="ECO:0000313" key="2">
    <source>
        <dbReference type="Proteomes" id="UP000001055"/>
    </source>
</evidence>
<dbReference type="HOGENOM" id="CLU_1294831_0_0_1"/>
<dbReference type="RefSeq" id="XP_001791438.1">
    <property type="nucleotide sequence ID" value="XM_001791386.1"/>
</dbReference>
<dbReference type="EMBL" id="CH445325">
    <property type="protein sequence ID" value="EAT92257.1"/>
    <property type="molecule type" value="Genomic_DNA"/>
</dbReference>
<reference evidence="2" key="1">
    <citation type="journal article" date="2007" name="Plant Cell">
        <title>Dothideomycete-plant interactions illuminated by genome sequencing and EST analysis of the wheat pathogen Stagonospora nodorum.</title>
        <authorList>
            <person name="Hane J.K."/>
            <person name="Lowe R.G."/>
            <person name="Solomon P.S."/>
            <person name="Tan K.C."/>
            <person name="Schoch C.L."/>
            <person name="Spatafora J.W."/>
            <person name="Crous P.W."/>
            <person name="Kodira C."/>
            <person name="Birren B.W."/>
            <person name="Galagan J.E."/>
            <person name="Torriani S.F."/>
            <person name="McDonald B.A."/>
            <person name="Oliver R.P."/>
        </authorList>
    </citation>
    <scope>NUCLEOTIDE SEQUENCE [LARGE SCALE GENOMIC DNA]</scope>
    <source>
        <strain evidence="2">SN15 / ATCC MYA-4574 / FGSC 10173</strain>
    </source>
</reference>
<dbReference type="InParanoid" id="Q0V5F2"/>
<dbReference type="Proteomes" id="UP000001055">
    <property type="component" value="Unassembled WGS sequence"/>
</dbReference>
<dbReference type="AlphaFoldDB" id="Q0V5F2"/>
<organism evidence="1 2">
    <name type="scientific">Phaeosphaeria nodorum (strain SN15 / ATCC MYA-4574 / FGSC 10173)</name>
    <name type="common">Glume blotch fungus</name>
    <name type="synonym">Parastagonospora nodorum</name>
    <dbReference type="NCBI Taxonomy" id="321614"/>
    <lineage>
        <taxon>Eukaryota</taxon>
        <taxon>Fungi</taxon>
        <taxon>Dikarya</taxon>
        <taxon>Ascomycota</taxon>
        <taxon>Pezizomycotina</taxon>
        <taxon>Dothideomycetes</taxon>
        <taxon>Pleosporomycetidae</taxon>
        <taxon>Pleosporales</taxon>
        <taxon>Pleosporineae</taxon>
        <taxon>Phaeosphaeriaceae</taxon>
        <taxon>Parastagonospora</taxon>
    </lineage>
</organism>
<evidence type="ECO:0000313" key="1">
    <source>
        <dbReference type="EMBL" id="EAT92257.1"/>
    </source>
</evidence>
<gene>
    <name evidence="1" type="ORF">SNOG_00762</name>
</gene>
<accession>Q0V5F2</accession>
<protein>
    <submittedName>
        <fullName evidence="1">Uncharacterized protein</fullName>
    </submittedName>
</protein>
<dbReference type="GeneID" id="5968155"/>
<proteinExistence type="predicted"/>
<dbReference type="KEGG" id="pno:SNOG_00762"/>
<sequence>MEDFYRVTGFWWRRGFGVAWTHRYCPHRPIRTASPVDQRKLSTWQHNMGLVDKVAERGGIRQKYEMVETWGLQRIHVAGRRSRNENSIQGRCMPHNRIAHRLEPCLANQDLPRSSSQTFVKIACRLHVATNAQNHRCSRTHLHLASAEITVKLMTQRLCKTNGTTLDFSIPPPQTDNAPSSIARLEEATAVPFFNSIVVRTTLEFSSPTGVDC</sequence>